<dbReference type="InterPro" id="IPR042216">
    <property type="entry name" value="MitoNEET_CISD"/>
</dbReference>
<dbReference type="AlphaFoldDB" id="A0A316TJ91"/>
<proteinExistence type="predicted"/>
<dbReference type="GO" id="GO:0051537">
    <property type="term" value="F:2 iron, 2 sulfur cluster binding"/>
    <property type="evidence" value="ECO:0007669"/>
    <property type="project" value="UniProtKB-KW"/>
</dbReference>
<keyword evidence="7" id="KW-1185">Reference proteome</keyword>
<evidence type="ECO:0000256" key="1">
    <source>
        <dbReference type="ARBA" id="ARBA00022714"/>
    </source>
</evidence>
<reference evidence="6 7" key="1">
    <citation type="submission" date="2018-05" db="EMBL/GenBank/DDBJ databases">
        <title>Nocardioides silvaticus genome.</title>
        <authorList>
            <person name="Li C."/>
            <person name="Wang G."/>
        </authorList>
    </citation>
    <scope>NUCLEOTIDE SEQUENCE [LARGE SCALE GENOMIC DNA]</scope>
    <source>
        <strain evidence="6 7">CCTCC AB 2018079</strain>
    </source>
</reference>
<evidence type="ECO:0000256" key="3">
    <source>
        <dbReference type="ARBA" id="ARBA00023004"/>
    </source>
</evidence>
<feature type="domain" description="Iron-binding zinc finger CDGSH type" evidence="5">
    <location>
        <begin position="12"/>
        <end position="56"/>
    </location>
</feature>
<evidence type="ECO:0000313" key="7">
    <source>
        <dbReference type="Proteomes" id="UP000245507"/>
    </source>
</evidence>
<evidence type="ECO:0000256" key="4">
    <source>
        <dbReference type="ARBA" id="ARBA00023014"/>
    </source>
</evidence>
<sequence>MSECRVTQIPGGPKIVRGADVIHDDEGNEHRVERPVVAVCACGLTQRAPWCDATHKVGQSSKVAQA</sequence>
<evidence type="ECO:0000313" key="6">
    <source>
        <dbReference type="EMBL" id="PWN03299.1"/>
    </source>
</evidence>
<accession>A0A316TJ91</accession>
<dbReference type="RefSeq" id="WP_109693388.1">
    <property type="nucleotide sequence ID" value="NZ_QGDD01000003.1"/>
</dbReference>
<organism evidence="6 7">
    <name type="scientific">Nocardioides silvaticus</name>
    <dbReference type="NCBI Taxonomy" id="2201891"/>
    <lineage>
        <taxon>Bacteria</taxon>
        <taxon>Bacillati</taxon>
        <taxon>Actinomycetota</taxon>
        <taxon>Actinomycetes</taxon>
        <taxon>Propionibacteriales</taxon>
        <taxon>Nocardioidaceae</taxon>
        <taxon>Nocardioides</taxon>
    </lineage>
</organism>
<name>A0A316TJ91_9ACTN</name>
<keyword evidence="3" id="KW-0408">Iron</keyword>
<dbReference type="GO" id="GO:0046872">
    <property type="term" value="F:metal ion binding"/>
    <property type="evidence" value="ECO:0007669"/>
    <property type="project" value="UniProtKB-KW"/>
</dbReference>
<dbReference type="EMBL" id="QGDD01000003">
    <property type="protein sequence ID" value="PWN03299.1"/>
    <property type="molecule type" value="Genomic_DNA"/>
</dbReference>
<keyword evidence="4" id="KW-0411">Iron-sulfur</keyword>
<dbReference type="InterPro" id="IPR018967">
    <property type="entry name" value="FeS-contain_CDGSH-typ"/>
</dbReference>
<dbReference type="Gene3D" id="3.40.5.90">
    <property type="entry name" value="CDGSH iron-sulfur domain, mitoNEET-type"/>
    <property type="match status" value="1"/>
</dbReference>
<keyword evidence="2" id="KW-0479">Metal-binding</keyword>
<evidence type="ECO:0000259" key="5">
    <source>
        <dbReference type="Pfam" id="PF09360"/>
    </source>
</evidence>
<keyword evidence="1" id="KW-0001">2Fe-2S</keyword>
<evidence type="ECO:0000256" key="2">
    <source>
        <dbReference type="ARBA" id="ARBA00022723"/>
    </source>
</evidence>
<dbReference type="Proteomes" id="UP000245507">
    <property type="component" value="Unassembled WGS sequence"/>
</dbReference>
<dbReference type="Pfam" id="PF09360">
    <property type="entry name" value="zf-CDGSH"/>
    <property type="match status" value="1"/>
</dbReference>
<gene>
    <name evidence="6" type="ORF">DJ010_09290</name>
</gene>
<protein>
    <submittedName>
        <fullName evidence="6">CDGSH iron-sulfur domain-containing protein</fullName>
    </submittedName>
</protein>
<dbReference type="OrthoDB" id="9800162at2"/>
<dbReference type="GO" id="GO:0005737">
    <property type="term" value="C:cytoplasm"/>
    <property type="evidence" value="ECO:0007669"/>
    <property type="project" value="UniProtKB-ARBA"/>
</dbReference>
<comment type="caution">
    <text evidence="6">The sequence shown here is derived from an EMBL/GenBank/DDBJ whole genome shotgun (WGS) entry which is preliminary data.</text>
</comment>